<name>A0A381UTQ6_9ZZZZ</name>
<dbReference type="InterPro" id="IPR046348">
    <property type="entry name" value="SIS_dom_sf"/>
</dbReference>
<dbReference type="AlphaFoldDB" id="A0A381UTQ6"/>
<proteinExistence type="predicted"/>
<reference evidence="2" key="1">
    <citation type="submission" date="2018-05" db="EMBL/GenBank/DDBJ databases">
        <authorList>
            <person name="Lanie J.A."/>
            <person name="Ng W.-L."/>
            <person name="Kazmierczak K.M."/>
            <person name="Andrzejewski T.M."/>
            <person name="Davidsen T.M."/>
            <person name="Wayne K.J."/>
            <person name="Tettelin H."/>
            <person name="Glass J.I."/>
            <person name="Rusch D."/>
            <person name="Podicherti R."/>
            <person name="Tsui H.-C.T."/>
            <person name="Winkler M.E."/>
        </authorList>
    </citation>
    <scope>NUCLEOTIDE SEQUENCE</scope>
</reference>
<dbReference type="InterPro" id="IPR001347">
    <property type="entry name" value="SIS_dom"/>
</dbReference>
<feature type="domain" description="SIS" evidence="1">
    <location>
        <begin position="50"/>
        <end position="209"/>
    </location>
</feature>
<dbReference type="GO" id="GO:0097367">
    <property type="term" value="F:carbohydrate derivative binding"/>
    <property type="evidence" value="ECO:0007669"/>
    <property type="project" value="InterPro"/>
</dbReference>
<dbReference type="InterPro" id="IPR050099">
    <property type="entry name" value="SIS_GmhA/DiaA_subfam"/>
</dbReference>
<gene>
    <name evidence="2" type="ORF">METZ01_LOCUS83862</name>
</gene>
<sequence>MGSPVPAPKTSLAGITSTDPVGFADDYLAHLGNVLSRIDREEVGAFISTLLDARSRGARIFFIGNGGSAATASHFANDVAIGSDDYDRPFRALSLTDNVAVLTALGNDFGFDEVFVRQLRVLAESGDVLVAISASGNSANLISAVEYAASAGIRTVAITAFDGGRLRSLADLGVHVPTELGEYGPAEDAHMVLDHLTGAYLMRLVRSER</sequence>
<dbReference type="InterPro" id="IPR035461">
    <property type="entry name" value="GmhA/DiaA"/>
</dbReference>
<dbReference type="SUPFAM" id="SSF53697">
    <property type="entry name" value="SIS domain"/>
    <property type="match status" value="1"/>
</dbReference>
<dbReference type="CDD" id="cd05006">
    <property type="entry name" value="SIS_GmhA"/>
    <property type="match status" value="1"/>
</dbReference>
<protein>
    <recommendedName>
        <fullName evidence="1">SIS domain-containing protein</fullName>
    </recommendedName>
</protein>
<dbReference type="PANTHER" id="PTHR30390:SF8">
    <property type="entry name" value="SUGAR ISOMERASE (SIS)"/>
    <property type="match status" value="1"/>
</dbReference>
<accession>A0A381UTQ6</accession>
<dbReference type="Pfam" id="PF13580">
    <property type="entry name" value="SIS_2"/>
    <property type="match status" value="1"/>
</dbReference>
<evidence type="ECO:0000259" key="1">
    <source>
        <dbReference type="PROSITE" id="PS51464"/>
    </source>
</evidence>
<dbReference type="GO" id="GO:1901135">
    <property type="term" value="P:carbohydrate derivative metabolic process"/>
    <property type="evidence" value="ECO:0007669"/>
    <property type="project" value="InterPro"/>
</dbReference>
<dbReference type="Gene3D" id="3.40.50.10490">
    <property type="entry name" value="Glucose-6-phosphate isomerase like protein, domain 1"/>
    <property type="match status" value="1"/>
</dbReference>
<dbReference type="PANTHER" id="PTHR30390">
    <property type="entry name" value="SEDOHEPTULOSE 7-PHOSPHATE ISOMERASE / DNAA INITIATOR-ASSOCIATING FACTOR FOR REPLICATION INITIATION"/>
    <property type="match status" value="1"/>
</dbReference>
<dbReference type="PROSITE" id="PS51464">
    <property type="entry name" value="SIS"/>
    <property type="match status" value="1"/>
</dbReference>
<dbReference type="EMBL" id="UINC01007027">
    <property type="protein sequence ID" value="SVA31008.1"/>
    <property type="molecule type" value="Genomic_DNA"/>
</dbReference>
<evidence type="ECO:0000313" key="2">
    <source>
        <dbReference type="EMBL" id="SVA31008.1"/>
    </source>
</evidence>
<organism evidence="2">
    <name type="scientific">marine metagenome</name>
    <dbReference type="NCBI Taxonomy" id="408172"/>
    <lineage>
        <taxon>unclassified sequences</taxon>
        <taxon>metagenomes</taxon>
        <taxon>ecological metagenomes</taxon>
    </lineage>
</organism>